<organism evidence="1">
    <name type="scientific">Siphoviridae sp. ctOXk3</name>
    <dbReference type="NCBI Taxonomy" id="2827861"/>
    <lineage>
        <taxon>Viruses</taxon>
        <taxon>Duplodnaviria</taxon>
        <taxon>Heunggongvirae</taxon>
        <taxon>Uroviricota</taxon>
        <taxon>Caudoviricetes</taxon>
    </lineage>
</organism>
<name>A0A8S5SZ49_9CAUD</name>
<reference evidence="1" key="1">
    <citation type="journal article" date="2021" name="Proc. Natl. Acad. Sci. U.S.A.">
        <title>A Catalog of Tens of Thousands of Viruses from Human Metagenomes Reveals Hidden Associations with Chronic Diseases.</title>
        <authorList>
            <person name="Tisza M.J."/>
            <person name="Buck C.B."/>
        </authorList>
    </citation>
    <scope>NUCLEOTIDE SEQUENCE</scope>
    <source>
        <strain evidence="1">CtOXk3</strain>
    </source>
</reference>
<accession>A0A8S5SZ49</accession>
<dbReference type="EMBL" id="BK032706">
    <property type="protein sequence ID" value="DAF56059.1"/>
    <property type="molecule type" value="Genomic_DNA"/>
</dbReference>
<proteinExistence type="predicted"/>
<protein>
    <submittedName>
        <fullName evidence="1">Uncharacterized protein</fullName>
    </submittedName>
</protein>
<sequence length="45" mass="5289">MQIYGILLNIRGKTENFMEFCGIFKPKMLNLTGYNKKVIFLFGRT</sequence>
<evidence type="ECO:0000313" key="1">
    <source>
        <dbReference type="EMBL" id="DAF56059.1"/>
    </source>
</evidence>